<comment type="caution">
    <text evidence="3">The sequence shown here is derived from an EMBL/GenBank/DDBJ whole genome shotgun (WGS) entry which is preliminary data.</text>
</comment>
<dbReference type="Gene3D" id="3.10.20.90">
    <property type="entry name" value="Phosphatidylinositol 3-kinase Catalytic Subunit, Chain A, domain 1"/>
    <property type="match status" value="1"/>
</dbReference>
<evidence type="ECO:0000313" key="4">
    <source>
        <dbReference type="Proteomes" id="UP000823749"/>
    </source>
</evidence>
<protein>
    <recommendedName>
        <fullName evidence="2">WLM domain-containing protein</fullName>
    </recommendedName>
</protein>
<dbReference type="Pfam" id="PF08325">
    <property type="entry name" value="WLM"/>
    <property type="match status" value="1"/>
</dbReference>
<dbReference type="PANTHER" id="PTHR47796">
    <property type="entry name" value="ZINC METALLOPROTEINASE-LIKE PROTEIN"/>
    <property type="match status" value="1"/>
</dbReference>
<gene>
    <name evidence="3" type="ORF">RHGRI_017977</name>
</gene>
<accession>A0AAV6JZT8</accession>
<dbReference type="InterPro" id="IPR029071">
    <property type="entry name" value="Ubiquitin-like_domsf"/>
</dbReference>
<dbReference type="InterPro" id="IPR013536">
    <property type="entry name" value="WLM_dom"/>
</dbReference>
<dbReference type="EMBL" id="JACTNZ010000006">
    <property type="protein sequence ID" value="KAG5545674.1"/>
    <property type="molecule type" value="Genomic_DNA"/>
</dbReference>
<proteinExistence type="predicted"/>
<dbReference type="InterPro" id="IPR018997">
    <property type="entry name" value="PUB_domain"/>
</dbReference>
<dbReference type="PANTHER" id="PTHR47796:SF1">
    <property type="entry name" value="OS08G0500800 PROTEIN"/>
    <property type="match status" value="1"/>
</dbReference>
<evidence type="ECO:0000259" key="2">
    <source>
        <dbReference type="PROSITE" id="PS51397"/>
    </source>
</evidence>
<feature type="region of interest" description="Disordered" evidence="1">
    <location>
        <begin position="488"/>
        <end position="524"/>
    </location>
</feature>
<dbReference type="SMART" id="SM00580">
    <property type="entry name" value="PUG"/>
    <property type="match status" value="1"/>
</dbReference>
<dbReference type="CDD" id="cd10463">
    <property type="entry name" value="PUB_WLM"/>
    <property type="match status" value="1"/>
</dbReference>
<dbReference type="PROSITE" id="PS51397">
    <property type="entry name" value="WLM"/>
    <property type="match status" value="1"/>
</dbReference>
<dbReference type="SUPFAM" id="SSF54236">
    <property type="entry name" value="Ubiquitin-like"/>
    <property type="match status" value="1"/>
</dbReference>
<dbReference type="Proteomes" id="UP000823749">
    <property type="component" value="Chromosome 6"/>
</dbReference>
<evidence type="ECO:0000313" key="3">
    <source>
        <dbReference type="EMBL" id="KAG5545674.1"/>
    </source>
</evidence>
<dbReference type="Pfam" id="PF09409">
    <property type="entry name" value="PUB"/>
    <property type="match status" value="1"/>
</dbReference>
<organism evidence="3 4">
    <name type="scientific">Rhododendron griersonianum</name>
    <dbReference type="NCBI Taxonomy" id="479676"/>
    <lineage>
        <taxon>Eukaryota</taxon>
        <taxon>Viridiplantae</taxon>
        <taxon>Streptophyta</taxon>
        <taxon>Embryophyta</taxon>
        <taxon>Tracheophyta</taxon>
        <taxon>Spermatophyta</taxon>
        <taxon>Magnoliopsida</taxon>
        <taxon>eudicotyledons</taxon>
        <taxon>Gunneridae</taxon>
        <taxon>Pentapetalae</taxon>
        <taxon>asterids</taxon>
        <taxon>Ericales</taxon>
        <taxon>Ericaceae</taxon>
        <taxon>Ericoideae</taxon>
        <taxon>Rhodoreae</taxon>
        <taxon>Rhododendron</taxon>
    </lineage>
</organism>
<name>A0AAV6JZT8_9ERIC</name>
<feature type="compositionally biased region" description="Basic and acidic residues" evidence="1">
    <location>
        <begin position="488"/>
        <end position="499"/>
    </location>
</feature>
<dbReference type="Gene3D" id="1.20.58.2190">
    <property type="match status" value="1"/>
</dbReference>
<dbReference type="AlphaFoldDB" id="A0AAV6JZT8"/>
<sequence length="645" mass="72566">MQEQMSTRNITVTWRGKKFIVEMNSAASLKDLGHELQKLTDVKADTMRLIVPQGSDKSSKLLSPFSEEHSCLRLQEISLFEGKSIRMMGVPKDEVDEILQNAKANLRIAGFEEEEKRMRLRMLDRPHVSLKLPQGQHIFCEFRTLHIPGIELSPPASEALKRMHMLAADPGIVAIMNKHRWRVGIMTEMAPVGYVGVSPKCLLGFNKNQGEEISLRLRTDDLKGFRKYESIKKTLLHELAHMVYSEHDANFFALDKQLNQEAAALDWTRSKGHTLSGVRHSENYEEFFVDDHGSSSHKLGGKTPDQLANARAISVAAAYRRLANVSPVDKDHDPDAFGLGVHQEPESMDVEEIGNLNTKNSDKAYWKDDDEPDPDDCSNSQNKFEPDPDDIEDVEAMESEPYSGSTRGIISSEPDPDDSLMTQFLPSVTEREIASSKACEEPDPNGSEVSNKTVDEPDPDNYQVEQEKMGCGNIARPDQGGAVSIEDIENKSQLSRDDREPDPDDTLKNGGMQTNEPNPDDQELQRIQDPVTIMCNRLQKAIETLQSEVNPTEISGVLQTLFKIIRNVIEHPSEMKFKRIRKDNPIIRRNVANYKAAMEILSLIGFNEDVVLDNIGRAETFLVLKRNDLGLLWLAKSSLETCIAY</sequence>
<feature type="compositionally biased region" description="Acidic residues" evidence="1">
    <location>
        <begin position="387"/>
        <end position="398"/>
    </location>
</feature>
<feature type="region of interest" description="Disordered" evidence="1">
    <location>
        <begin position="326"/>
        <end position="464"/>
    </location>
</feature>
<feature type="compositionally biased region" description="Basic and acidic residues" evidence="1">
    <location>
        <begin position="429"/>
        <end position="440"/>
    </location>
</feature>
<dbReference type="InterPro" id="IPR036339">
    <property type="entry name" value="PUB-like_dom_sf"/>
</dbReference>
<keyword evidence="4" id="KW-1185">Reference proteome</keyword>
<reference evidence="3 4" key="1">
    <citation type="submission" date="2020-08" db="EMBL/GenBank/DDBJ databases">
        <title>Plant Genome Project.</title>
        <authorList>
            <person name="Zhang R.-G."/>
        </authorList>
    </citation>
    <scope>NUCLEOTIDE SEQUENCE [LARGE SCALE GENOMIC DNA]</scope>
    <source>
        <strain evidence="3">WSP0</strain>
        <tissue evidence="3">Leaf</tissue>
    </source>
</reference>
<feature type="domain" description="WLM" evidence="2">
    <location>
        <begin position="130"/>
        <end position="323"/>
    </location>
</feature>
<evidence type="ECO:0000256" key="1">
    <source>
        <dbReference type="SAM" id="MobiDB-lite"/>
    </source>
</evidence>
<dbReference type="SUPFAM" id="SSF143503">
    <property type="entry name" value="PUG domain-like"/>
    <property type="match status" value="1"/>
</dbReference>